<evidence type="ECO:0000313" key="2">
    <source>
        <dbReference type="Proteomes" id="UP001482620"/>
    </source>
</evidence>
<keyword evidence="2" id="KW-1185">Reference proteome</keyword>
<protein>
    <submittedName>
        <fullName evidence="1">Uncharacterized protein</fullName>
    </submittedName>
</protein>
<dbReference type="EMBL" id="JAHRIQ010074407">
    <property type="protein sequence ID" value="MEQ2245780.1"/>
    <property type="molecule type" value="Genomic_DNA"/>
</dbReference>
<organism evidence="1 2">
    <name type="scientific">Ilyodon furcidens</name>
    <name type="common">goldbreast splitfin</name>
    <dbReference type="NCBI Taxonomy" id="33524"/>
    <lineage>
        <taxon>Eukaryota</taxon>
        <taxon>Metazoa</taxon>
        <taxon>Chordata</taxon>
        <taxon>Craniata</taxon>
        <taxon>Vertebrata</taxon>
        <taxon>Euteleostomi</taxon>
        <taxon>Actinopterygii</taxon>
        <taxon>Neopterygii</taxon>
        <taxon>Teleostei</taxon>
        <taxon>Neoteleostei</taxon>
        <taxon>Acanthomorphata</taxon>
        <taxon>Ovalentaria</taxon>
        <taxon>Atherinomorphae</taxon>
        <taxon>Cyprinodontiformes</taxon>
        <taxon>Goodeidae</taxon>
        <taxon>Ilyodon</taxon>
    </lineage>
</organism>
<reference evidence="1 2" key="1">
    <citation type="submission" date="2021-06" db="EMBL/GenBank/DDBJ databases">
        <authorList>
            <person name="Palmer J.M."/>
        </authorList>
    </citation>
    <scope>NUCLEOTIDE SEQUENCE [LARGE SCALE GENOMIC DNA]</scope>
    <source>
        <strain evidence="2">if_2019</strain>
        <tissue evidence="1">Muscle</tissue>
    </source>
</reference>
<evidence type="ECO:0000313" key="1">
    <source>
        <dbReference type="EMBL" id="MEQ2245780.1"/>
    </source>
</evidence>
<gene>
    <name evidence="1" type="ORF">ILYODFUR_031479</name>
</gene>
<comment type="caution">
    <text evidence="1">The sequence shown here is derived from an EMBL/GenBank/DDBJ whole genome shotgun (WGS) entry which is preliminary data.</text>
</comment>
<sequence length="99" mass="11077">MCCLTMVTLLMIPTKKTLEWNDRHCSLNYISTDTLLLCSETPMVETQTDFVEKVRLSAASIHCMACQYKELRLQSSEEMGLLTHAGTLLVGTNAKMTST</sequence>
<accession>A0ABV0UMX3</accession>
<proteinExistence type="predicted"/>
<name>A0ABV0UMX3_9TELE</name>
<dbReference type="Proteomes" id="UP001482620">
    <property type="component" value="Unassembled WGS sequence"/>
</dbReference>